<dbReference type="EMBL" id="JAFNJU010000002">
    <property type="protein sequence ID" value="MBO1264093.1"/>
    <property type="molecule type" value="Genomic_DNA"/>
</dbReference>
<dbReference type="Pfam" id="PF13432">
    <property type="entry name" value="TPR_16"/>
    <property type="match status" value="1"/>
</dbReference>
<evidence type="ECO:0000313" key="5">
    <source>
        <dbReference type="Proteomes" id="UP000664218"/>
    </source>
</evidence>
<dbReference type="Proteomes" id="UP000664218">
    <property type="component" value="Unassembled WGS sequence"/>
</dbReference>
<feature type="transmembrane region" description="Helical" evidence="3">
    <location>
        <begin position="12"/>
        <end position="39"/>
    </location>
</feature>
<gene>
    <name evidence="4" type="ORF">J3A84_03415</name>
</gene>
<dbReference type="Gene3D" id="1.25.40.10">
    <property type="entry name" value="Tetratricopeptide repeat domain"/>
    <property type="match status" value="2"/>
</dbReference>
<keyword evidence="3" id="KW-0472">Membrane</keyword>
<dbReference type="RefSeq" id="WP_207598612.1">
    <property type="nucleotide sequence ID" value="NZ_JAFNJU010000002.1"/>
</dbReference>
<evidence type="ECO:0000256" key="3">
    <source>
        <dbReference type="SAM" id="Phobius"/>
    </source>
</evidence>
<keyword evidence="5" id="KW-1185">Reference proteome</keyword>
<dbReference type="SUPFAM" id="SSF48452">
    <property type="entry name" value="TPR-like"/>
    <property type="match status" value="1"/>
</dbReference>
<name>A0A939H8T1_9CLOT</name>
<reference evidence="4" key="1">
    <citation type="submission" date="2021-03" db="EMBL/GenBank/DDBJ databases">
        <title>Proteiniclasticum marinus sp. nov., isolated from tidal flat sediment.</title>
        <authorList>
            <person name="Namirimu T."/>
            <person name="Yang J.-A."/>
            <person name="Yang S.-H."/>
            <person name="Kim Y.-J."/>
            <person name="Kwon K.K."/>
        </authorList>
    </citation>
    <scope>NUCLEOTIDE SEQUENCE</scope>
    <source>
        <strain evidence="4">SCR006</strain>
    </source>
</reference>
<evidence type="ECO:0000256" key="1">
    <source>
        <dbReference type="PROSITE-ProRule" id="PRU00339"/>
    </source>
</evidence>
<dbReference type="InterPro" id="IPR019734">
    <property type="entry name" value="TPR_rpt"/>
</dbReference>
<keyword evidence="1" id="KW-0802">TPR repeat</keyword>
<evidence type="ECO:0000313" key="4">
    <source>
        <dbReference type="EMBL" id="MBO1264093.1"/>
    </source>
</evidence>
<dbReference type="SMART" id="SM00028">
    <property type="entry name" value="TPR"/>
    <property type="match status" value="3"/>
</dbReference>
<sequence>MKLKNLPIYDLIAIAGIFILIYAGFSTIANILIGAYLIFTVYRNYPTIQATKGSRAYNAGNTDIAMTYFEKAVKHPFAKPYIKSSFGYVLLREGRLEEAEPYLLEAAQMKTRDERFKYNNILNLAILNWKKGDIDEAIDIVENIRDDYQSSIMYEILGYLYIAKGDYEKALAFNKEAYDYNKDDNVITDNLAQSYYFLGDFDKAEALYEDTIDYIKFPEAHYYYGIIKWRKGDYLAAYQALSTSVRLKVSFLSIVNKDMLTEKFEALKKEMAEKGLDVETLKAEKKRQEEEREAQEKQRKDEEAETFTDDRKNEYKVD</sequence>
<dbReference type="AlphaFoldDB" id="A0A939H8T1"/>
<organism evidence="4 5">
    <name type="scientific">Proteiniclasticum aestuarii</name>
    <dbReference type="NCBI Taxonomy" id="2817862"/>
    <lineage>
        <taxon>Bacteria</taxon>
        <taxon>Bacillati</taxon>
        <taxon>Bacillota</taxon>
        <taxon>Clostridia</taxon>
        <taxon>Eubacteriales</taxon>
        <taxon>Clostridiaceae</taxon>
        <taxon>Proteiniclasticum</taxon>
    </lineage>
</organism>
<comment type="caution">
    <text evidence="4">The sequence shown here is derived from an EMBL/GenBank/DDBJ whole genome shotgun (WGS) entry which is preliminary data.</text>
</comment>
<keyword evidence="3" id="KW-0812">Transmembrane</keyword>
<dbReference type="Pfam" id="PF14559">
    <property type="entry name" value="TPR_19"/>
    <property type="match status" value="1"/>
</dbReference>
<dbReference type="InterPro" id="IPR011990">
    <property type="entry name" value="TPR-like_helical_dom_sf"/>
</dbReference>
<feature type="repeat" description="TPR" evidence="1">
    <location>
        <begin position="151"/>
        <end position="184"/>
    </location>
</feature>
<keyword evidence="3" id="KW-1133">Transmembrane helix</keyword>
<feature type="region of interest" description="Disordered" evidence="2">
    <location>
        <begin position="280"/>
        <end position="318"/>
    </location>
</feature>
<evidence type="ECO:0000256" key="2">
    <source>
        <dbReference type="SAM" id="MobiDB-lite"/>
    </source>
</evidence>
<protein>
    <submittedName>
        <fullName evidence="4">Tetratricopeptide repeat protein</fullName>
    </submittedName>
</protein>
<dbReference type="PROSITE" id="PS50005">
    <property type="entry name" value="TPR"/>
    <property type="match status" value="1"/>
</dbReference>
<accession>A0A939H8T1</accession>
<proteinExistence type="predicted"/>